<dbReference type="EMBL" id="NHYE01001283">
    <property type="protein sequence ID" value="PPQ97163.1"/>
    <property type="molecule type" value="Genomic_DNA"/>
</dbReference>
<dbReference type="PANTHER" id="PTHR11266:SF50">
    <property type="entry name" value="VACUOLAR MEMBRANE PROTEIN YOR292C"/>
    <property type="match status" value="1"/>
</dbReference>
<comment type="similarity">
    <text evidence="2 6">Belongs to the peroxisomal membrane protein PXMP2/4 family.</text>
</comment>
<evidence type="ECO:0000256" key="2">
    <source>
        <dbReference type="ARBA" id="ARBA00006824"/>
    </source>
</evidence>
<dbReference type="GO" id="GO:0016020">
    <property type="term" value="C:membrane"/>
    <property type="evidence" value="ECO:0007669"/>
    <property type="project" value="UniProtKB-SubCell"/>
</dbReference>
<dbReference type="Pfam" id="PF04117">
    <property type="entry name" value="Mpv17_PMP22"/>
    <property type="match status" value="1"/>
</dbReference>
<dbReference type="Proteomes" id="UP000284706">
    <property type="component" value="Unassembled WGS sequence"/>
</dbReference>
<dbReference type="InterPro" id="IPR007248">
    <property type="entry name" value="Mpv17_PMP22"/>
</dbReference>
<proteinExistence type="inferred from homology"/>
<dbReference type="InParanoid" id="A0A409Y2G5"/>
<evidence type="ECO:0000256" key="3">
    <source>
        <dbReference type="ARBA" id="ARBA00022692"/>
    </source>
</evidence>
<dbReference type="STRING" id="231916.A0A409Y2G5"/>
<protein>
    <submittedName>
        <fullName evidence="7">Uncharacterized protein</fullName>
    </submittedName>
</protein>
<dbReference type="PANTHER" id="PTHR11266">
    <property type="entry name" value="PEROXISOMAL MEMBRANE PROTEIN 2, PXMP2 MPV17"/>
    <property type="match status" value="1"/>
</dbReference>
<dbReference type="OrthoDB" id="10267969at2759"/>
<evidence type="ECO:0000256" key="1">
    <source>
        <dbReference type="ARBA" id="ARBA00004141"/>
    </source>
</evidence>
<gene>
    <name evidence="7" type="ORF">CVT26_000426</name>
</gene>
<evidence type="ECO:0000256" key="6">
    <source>
        <dbReference type="RuleBase" id="RU363053"/>
    </source>
</evidence>
<evidence type="ECO:0000313" key="8">
    <source>
        <dbReference type="Proteomes" id="UP000284706"/>
    </source>
</evidence>
<keyword evidence="4" id="KW-1133">Transmembrane helix</keyword>
<comment type="subcellular location">
    <subcellularLocation>
        <location evidence="1">Membrane</location>
        <topology evidence="1">Multi-pass membrane protein</topology>
    </subcellularLocation>
</comment>
<evidence type="ECO:0000313" key="7">
    <source>
        <dbReference type="EMBL" id="PPQ97163.1"/>
    </source>
</evidence>
<dbReference type="GO" id="GO:0005739">
    <property type="term" value="C:mitochondrion"/>
    <property type="evidence" value="ECO:0007669"/>
    <property type="project" value="TreeGrafter"/>
</dbReference>
<keyword evidence="8" id="KW-1185">Reference proteome</keyword>
<evidence type="ECO:0000256" key="5">
    <source>
        <dbReference type="ARBA" id="ARBA00023136"/>
    </source>
</evidence>
<evidence type="ECO:0000256" key="4">
    <source>
        <dbReference type="ARBA" id="ARBA00022989"/>
    </source>
</evidence>
<name>A0A409Y2G5_9AGAR</name>
<reference evidence="7 8" key="1">
    <citation type="journal article" date="2018" name="Evol. Lett.">
        <title>Horizontal gene cluster transfer increased hallucinogenic mushroom diversity.</title>
        <authorList>
            <person name="Reynolds H.T."/>
            <person name="Vijayakumar V."/>
            <person name="Gluck-Thaler E."/>
            <person name="Korotkin H.B."/>
            <person name="Matheny P.B."/>
            <person name="Slot J.C."/>
        </authorList>
    </citation>
    <scope>NUCLEOTIDE SEQUENCE [LARGE SCALE GENOMIC DNA]</scope>
    <source>
        <strain evidence="7 8">SRW20</strain>
    </source>
</reference>
<keyword evidence="3" id="KW-0812">Transmembrane</keyword>
<dbReference type="AlphaFoldDB" id="A0A409Y2G5"/>
<accession>A0A409Y2G5</accession>
<keyword evidence="5" id="KW-0472">Membrane</keyword>
<organism evidence="7 8">
    <name type="scientific">Gymnopilus dilepis</name>
    <dbReference type="NCBI Taxonomy" id="231916"/>
    <lineage>
        <taxon>Eukaryota</taxon>
        <taxon>Fungi</taxon>
        <taxon>Dikarya</taxon>
        <taxon>Basidiomycota</taxon>
        <taxon>Agaricomycotina</taxon>
        <taxon>Agaricomycetes</taxon>
        <taxon>Agaricomycetidae</taxon>
        <taxon>Agaricales</taxon>
        <taxon>Agaricineae</taxon>
        <taxon>Hymenogastraceae</taxon>
        <taxon>Gymnopilus</taxon>
    </lineage>
</organism>
<sequence length="199" mass="22443">MAALTLARAYQHSFDTHPNITLAVTGGSLNALGDVVAQLAQLKLGTHKHGDLPRKYDVARPFMGRWNALLERRFPLRLPGNTSRISYKALGKRVASDQLVMAPAGLVFFIGAMGAMEGRNLGQIRQRYKDIFPTALLANWKVWPLAQLINFRYMPLPYRVPFIQTCGVFWTLYLSLLNSEEDIKQDLDQGNEKAIEQRT</sequence>
<comment type="caution">
    <text evidence="7">The sequence shown here is derived from an EMBL/GenBank/DDBJ whole genome shotgun (WGS) entry which is preliminary data.</text>
</comment>
<dbReference type="FunCoup" id="A0A409Y2G5">
    <property type="interactions" value="300"/>
</dbReference>